<evidence type="ECO:0000313" key="2">
    <source>
        <dbReference type="Proteomes" id="UP000886722"/>
    </source>
</evidence>
<sequence>MANNQQELQRLLNIIPVGRANAMHAEDIARGMWYPTGGNQVETRELIRYAIQQGYIIVSTPRDGYWRSNIKQEVIDCTNSLINRADEIYDRCNELKNAWNQANPNNIIP</sequence>
<reference evidence="1" key="1">
    <citation type="submission" date="2020-10" db="EMBL/GenBank/DDBJ databases">
        <authorList>
            <person name="Gilroy R."/>
        </authorList>
    </citation>
    <scope>NUCLEOTIDE SEQUENCE</scope>
    <source>
        <strain evidence="1">21143</strain>
    </source>
</reference>
<gene>
    <name evidence="1" type="ORF">IAD06_09575</name>
</gene>
<organism evidence="1 2">
    <name type="scientific">Candidatus Caccoplasma intestinavium</name>
    <dbReference type="NCBI Taxonomy" id="2840716"/>
    <lineage>
        <taxon>Bacteria</taxon>
        <taxon>Pseudomonadati</taxon>
        <taxon>Bacteroidota</taxon>
        <taxon>Bacteroidia</taxon>
        <taxon>Bacteroidales</taxon>
        <taxon>Bacteroidaceae</taxon>
        <taxon>Bacteroidaceae incertae sedis</taxon>
        <taxon>Candidatus Caccoplasma</taxon>
    </lineage>
</organism>
<reference evidence="1" key="2">
    <citation type="journal article" date="2021" name="PeerJ">
        <title>Extensive microbial diversity within the chicken gut microbiome revealed by metagenomics and culture.</title>
        <authorList>
            <person name="Gilroy R."/>
            <person name="Ravi A."/>
            <person name="Getino M."/>
            <person name="Pursley I."/>
            <person name="Horton D.L."/>
            <person name="Alikhan N.F."/>
            <person name="Baker D."/>
            <person name="Gharbi K."/>
            <person name="Hall N."/>
            <person name="Watson M."/>
            <person name="Adriaenssens E.M."/>
            <person name="Foster-Nyarko E."/>
            <person name="Jarju S."/>
            <person name="Secka A."/>
            <person name="Antonio M."/>
            <person name="Oren A."/>
            <person name="Chaudhuri R.R."/>
            <person name="La Ragione R."/>
            <person name="Hildebrand F."/>
            <person name="Pallen M.J."/>
        </authorList>
    </citation>
    <scope>NUCLEOTIDE SEQUENCE</scope>
    <source>
        <strain evidence="1">21143</strain>
    </source>
</reference>
<name>A0A9D1GFN5_9BACT</name>
<accession>A0A9D1GFN5</accession>
<comment type="caution">
    <text evidence="1">The sequence shown here is derived from an EMBL/GenBank/DDBJ whole genome shotgun (WGS) entry which is preliminary data.</text>
</comment>
<dbReference type="EMBL" id="DVKT01000070">
    <property type="protein sequence ID" value="HIT40265.1"/>
    <property type="molecule type" value="Genomic_DNA"/>
</dbReference>
<evidence type="ECO:0000313" key="1">
    <source>
        <dbReference type="EMBL" id="HIT40265.1"/>
    </source>
</evidence>
<dbReference type="AlphaFoldDB" id="A0A9D1GFN5"/>
<dbReference type="Proteomes" id="UP000886722">
    <property type="component" value="Unassembled WGS sequence"/>
</dbReference>
<proteinExistence type="predicted"/>
<protein>
    <submittedName>
        <fullName evidence="1">Uncharacterized protein</fullName>
    </submittedName>
</protein>